<keyword evidence="3" id="KW-1185">Reference proteome</keyword>
<evidence type="ECO:0000313" key="3">
    <source>
        <dbReference type="Proteomes" id="UP001248536"/>
    </source>
</evidence>
<feature type="compositionally biased region" description="Acidic residues" evidence="1">
    <location>
        <begin position="12"/>
        <end position="24"/>
    </location>
</feature>
<protein>
    <submittedName>
        <fullName evidence="2">Uncharacterized protein</fullName>
    </submittedName>
</protein>
<evidence type="ECO:0000313" key="2">
    <source>
        <dbReference type="EMBL" id="MDS0256006.1"/>
    </source>
</evidence>
<name>A0ABU2F691_HALAR</name>
<dbReference type="Pfam" id="PF25925">
    <property type="entry name" value="DUF7970"/>
    <property type="match status" value="1"/>
</dbReference>
<feature type="region of interest" description="Disordered" evidence="1">
    <location>
        <begin position="1"/>
        <end position="67"/>
    </location>
</feature>
<evidence type="ECO:0000256" key="1">
    <source>
        <dbReference type="SAM" id="MobiDB-lite"/>
    </source>
</evidence>
<dbReference type="RefSeq" id="WP_005533826.1">
    <property type="nucleotide sequence ID" value="NZ_BAABDY010000006.1"/>
</dbReference>
<reference evidence="2 3" key="1">
    <citation type="submission" date="2022-06" db="EMBL/GenBank/DDBJ databases">
        <title>Haloarcula sp. a new haloarchaeum isolate from saline soil.</title>
        <authorList>
            <person name="Strakova D."/>
            <person name="Galisteo C."/>
            <person name="Sanchez-Porro C."/>
            <person name="Ventosa A."/>
        </authorList>
    </citation>
    <scope>NUCLEOTIDE SEQUENCE [LARGE SCALE GENOMIC DNA]</scope>
    <source>
        <strain evidence="2 3">JCM 15760</strain>
    </source>
</reference>
<sequence>MGNGMKSGSGEDPFEGIESATEDNDPTRDHDDTTAQSDPIINDDPTDEDANNSGNSGVSGLPWKYSRSNAKDGREMVQFFLQEETQTAEEVAQSELESRLDENVLALDLREAAYQVALEEHLDDVADRLREWGYDAE</sequence>
<gene>
    <name evidence="2" type="ORF">NC662_20115</name>
</gene>
<dbReference type="Proteomes" id="UP001248536">
    <property type="component" value="Unassembled WGS sequence"/>
</dbReference>
<dbReference type="EMBL" id="JAMQCP010000006">
    <property type="protein sequence ID" value="MDS0256006.1"/>
    <property type="molecule type" value="Genomic_DNA"/>
</dbReference>
<proteinExistence type="predicted"/>
<organism evidence="2 3">
    <name type="scientific">Haloarcula argentinensis</name>
    <dbReference type="NCBI Taxonomy" id="43776"/>
    <lineage>
        <taxon>Archaea</taxon>
        <taxon>Methanobacteriati</taxon>
        <taxon>Methanobacteriota</taxon>
        <taxon>Stenosarchaea group</taxon>
        <taxon>Halobacteria</taxon>
        <taxon>Halobacteriales</taxon>
        <taxon>Haloarculaceae</taxon>
        <taxon>Haloarcula</taxon>
    </lineage>
</organism>
<accession>A0ABU2F691</accession>
<comment type="caution">
    <text evidence="2">The sequence shown here is derived from an EMBL/GenBank/DDBJ whole genome shotgun (WGS) entry which is preliminary data.</text>
</comment>
<dbReference type="InterPro" id="IPR058276">
    <property type="entry name" value="DUF7970"/>
</dbReference>